<reference evidence="1 2" key="1">
    <citation type="submission" date="2015-09" db="EMBL/GenBank/DDBJ databases">
        <title>Trachymyrmex cornetzi WGS genome.</title>
        <authorList>
            <person name="Nygaard S."/>
            <person name="Hu H."/>
            <person name="Boomsma J."/>
            <person name="Zhang G."/>
        </authorList>
    </citation>
    <scope>NUCLEOTIDE SEQUENCE [LARGE SCALE GENOMIC DNA]</scope>
    <source>
        <strain evidence="1">Tcor2-1</strain>
        <tissue evidence="1">Whole body</tissue>
    </source>
</reference>
<organism evidence="1 2">
    <name type="scientific">Trachymyrmex cornetzi</name>
    <dbReference type="NCBI Taxonomy" id="471704"/>
    <lineage>
        <taxon>Eukaryota</taxon>
        <taxon>Metazoa</taxon>
        <taxon>Ecdysozoa</taxon>
        <taxon>Arthropoda</taxon>
        <taxon>Hexapoda</taxon>
        <taxon>Insecta</taxon>
        <taxon>Pterygota</taxon>
        <taxon>Neoptera</taxon>
        <taxon>Endopterygota</taxon>
        <taxon>Hymenoptera</taxon>
        <taxon>Apocrita</taxon>
        <taxon>Aculeata</taxon>
        <taxon>Formicoidea</taxon>
        <taxon>Formicidae</taxon>
        <taxon>Myrmicinae</taxon>
        <taxon>Trachymyrmex</taxon>
    </lineage>
</organism>
<dbReference type="AlphaFoldDB" id="A0A151J9J4"/>
<proteinExistence type="predicted"/>
<gene>
    <name evidence="1" type="ORF">ALC57_05882</name>
</gene>
<feature type="non-terminal residue" evidence="1">
    <location>
        <position position="1"/>
    </location>
</feature>
<dbReference type="EMBL" id="KQ979398">
    <property type="protein sequence ID" value="KYN21740.1"/>
    <property type="molecule type" value="Genomic_DNA"/>
</dbReference>
<dbReference type="Proteomes" id="UP000078492">
    <property type="component" value="Unassembled WGS sequence"/>
</dbReference>
<evidence type="ECO:0000313" key="1">
    <source>
        <dbReference type="EMBL" id="KYN21740.1"/>
    </source>
</evidence>
<keyword evidence="2" id="KW-1185">Reference proteome</keyword>
<name>A0A151J9J4_9HYME</name>
<accession>A0A151J9J4</accession>
<evidence type="ECO:0000313" key="2">
    <source>
        <dbReference type="Proteomes" id="UP000078492"/>
    </source>
</evidence>
<sequence length="83" mass="9408">NNPNNIIIKRGLKDLNKFVNEHPDILVTRADKGNTTVILNRDDYEGRLKSFEPHHEDGVTRQSHSGIIIVILTKDICDSCGHF</sequence>
<protein>
    <submittedName>
        <fullName evidence="1">Uncharacterized protein</fullName>
    </submittedName>
</protein>